<evidence type="ECO:0000313" key="2">
    <source>
        <dbReference type="Proteomes" id="UP001255185"/>
    </source>
</evidence>
<name>A0ABU1TMI3_9FLAO</name>
<dbReference type="Proteomes" id="UP001255185">
    <property type="component" value="Unassembled WGS sequence"/>
</dbReference>
<reference evidence="1 2" key="1">
    <citation type="submission" date="2023-07" db="EMBL/GenBank/DDBJ databases">
        <title>Sorghum-associated microbial communities from plants grown in Nebraska, USA.</title>
        <authorList>
            <person name="Schachtman D."/>
        </authorList>
    </citation>
    <scope>NUCLEOTIDE SEQUENCE [LARGE SCALE GENOMIC DNA]</scope>
    <source>
        <strain evidence="1 2">3773</strain>
    </source>
</reference>
<gene>
    <name evidence="1" type="ORF">J2X31_000635</name>
</gene>
<dbReference type="EMBL" id="JAVDVI010000002">
    <property type="protein sequence ID" value="MDR6966637.1"/>
    <property type="molecule type" value="Genomic_DNA"/>
</dbReference>
<proteinExistence type="predicted"/>
<sequence>MNNLTLTADQAKAMGQNISGSKSFGPLTLNYNIDLSIPQISASATLYGVSIGSVVINPNSPSATIGGNVGIAKAELTLTANFQSNELDYNVDVEAFGHTIYSGSGKLFSW</sequence>
<evidence type="ECO:0000313" key="1">
    <source>
        <dbReference type="EMBL" id="MDR6966637.1"/>
    </source>
</evidence>
<accession>A0ABU1TMI3</accession>
<dbReference type="RefSeq" id="WP_310024319.1">
    <property type="nucleotide sequence ID" value="NZ_JAVDVI010000002.1"/>
</dbReference>
<protein>
    <submittedName>
        <fullName evidence="1">Uncharacterized protein</fullName>
    </submittedName>
</protein>
<keyword evidence="2" id="KW-1185">Reference proteome</keyword>
<comment type="caution">
    <text evidence="1">The sequence shown here is derived from an EMBL/GenBank/DDBJ whole genome shotgun (WGS) entry which is preliminary data.</text>
</comment>
<organism evidence="1 2">
    <name type="scientific">Flavobacterium arsenatis</name>
    <dbReference type="NCBI Taxonomy" id="1484332"/>
    <lineage>
        <taxon>Bacteria</taxon>
        <taxon>Pseudomonadati</taxon>
        <taxon>Bacteroidota</taxon>
        <taxon>Flavobacteriia</taxon>
        <taxon>Flavobacteriales</taxon>
        <taxon>Flavobacteriaceae</taxon>
        <taxon>Flavobacterium</taxon>
    </lineage>
</organism>